<evidence type="ECO:0000313" key="9">
    <source>
        <dbReference type="Proteomes" id="UP001228049"/>
    </source>
</evidence>
<dbReference type="InterPro" id="IPR029020">
    <property type="entry name" value="Ammonium/urea_transptr"/>
</dbReference>
<reference evidence="8" key="1">
    <citation type="submission" date="2023-04" db="EMBL/GenBank/DDBJ databases">
        <title>Chromosome-level genome of Chaenocephalus aceratus.</title>
        <authorList>
            <person name="Park H."/>
        </authorList>
    </citation>
    <scope>NUCLEOTIDE SEQUENCE</scope>
    <source>
        <strain evidence="8">DE</strain>
        <tissue evidence="8">Muscle</tissue>
    </source>
</reference>
<dbReference type="PANTHER" id="PTHR10464">
    <property type="entry name" value="UREA TRANSPORTER"/>
    <property type="match status" value="1"/>
</dbReference>
<dbReference type="Proteomes" id="UP001228049">
    <property type="component" value="Unassembled WGS sequence"/>
</dbReference>
<comment type="caution">
    <text evidence="8">The sequence shown here is derived from an EMBL/GenBank/DDBJ whole genome shotgun (WGS) entry which is preliminary data.</text>
</comment>
<gene>
    <name evidence="8" type="ORF">KUDE01_021995</name>
</gene>
<organism evidence="8 9">
    <name type="scientific">Dissostichus eleginoides</name>
    <name type="common">Patagonian toothfish</name>
    <name type="synonym">Dissostichus amissus</name>
    <dbReference type="NCBI Taxonomy" id="100907"/>
    <lineage>
        <taxon>Eukaryota</taxon>
        <taxon>Metazoa</taxon>
        <taxon>Chordata</taxon>
        <taxon>Craniata</taxon>
        <taxon>Vertebrata</taxon>
        <taxon>Euteleostomi</taxon>
        <taxon>Actinopterygii</taxon>
        <taxon>Neopterygii</taxon>
        <taxon>Teleostei</taxon>
        <taxon>Neoteleostei</taxon>
        <taxon>Acanthomorphata</taxon>
        <taxon>Eupercaria</taxon>
        <taxon>Perciformes</taxon>
        <taxon>Notothenioidei</taxon>
        <taxon>Nototheniidae</taxon>
        <taxon>Dissostichus</taxon>
    </lineage>
</organism>
<comment type="subcellular location">
    <subcellularLocation>
        <location evidence="1">Cell membrane</location>
        <topology evidence="1">Multi-pass membrane protein</topology>
    </subcellularLocation>
</comment>
<evidence type="ECO:0000256" key="1">
    <source>
        <dbReference type="ARBA" id="ARBA00004651"/>
    </source>
</evidence>
<dbReference type="InterPro" id="IPR004937">
    <property type="entry name" value="Urea_transporter"/>
</dbReference>
<dbReference type="GO" id="GO:0015204">
    <property type="term" value="F:urea transmembrane transporter activity"/>
    <property type="evidence" value="ECO:0007669"/>
    <property type="project" value="InterPro"/>
</dbReference>
<dbReference type="Gene3D" id="1.10.3430.10">
    <property type="entry name" value="Ammonium transporter AmtB like domains"/>
    <property type="match status" value="1"/>
</dbReference>
<keyword evidence="4" id="KW-0812">Transmembrane</keyword>
<evidence type="ECO:0000313" key="8">
    <source>
        <dbReference type="EMBL" id="KAK1883669.1"/>
    </source>
</evidence>
<dbReference type="GO" id="GO:0005886">
    <property type="term" value="C:plasma membrane"/>
    <property type="evidence" value="ECO:0007669"/>
    <property type="project" value="UniProtKB-SubCell"/>
</dbReference>
<proteinExistence type="inferred from homology"/>
<sequence length="80" mass="8665">MENRDPPSPGEAPSGSSFLRGVGLITGDMRLFGEWVKRQVLVVQLLDWVLRGVAQVMFVNNPVSGLLIVGGLFQQNPCGL</sequence>
<dbReference type="EMBL" id="JASDAP010000022">
    <property type="protein sequence ID" value="KAK1883669.1"/>
    <property type="molecule type" value="Genomic_DNA"/>
</dbReference>
<evidence type="ECO:0000256" key="6">
    <source>
        <dbReference type="ARBA" id="ARBA00023136"/>
    </source>
</evidence>
<dbReference type="PANTHER" id="PTHR10464:SF15">
    <property type="entry name" value="FACILITATED UREA TRANSPORTER"/>
    <property type="match status" value="1"/>
</dbReference>
<dbReference type="AlphaFoldDB" id="A0AAD9EZD6"/>
<evidence type="ECO:0000256" key="5">
    <source>
        <dbReference type="ARBA" id="ARBA00022989"/>
    </source>
</evidence>
<dbReference type="Pfam" id="PF03253">
    <property type="entry name" value="UT"/>
    <property type="match status" value="1"/>
</dbReference>
<evidence type="ECO:0000256" key="2">
    <source>
        <dbReference type="ARBA" id="ARBA00005914"/>
    </source>
</evidence>
<protein>
    <submittedName>
        <fullName evidence="8">Urea transporter 2</fullName>
    </submittedName>
</protein>
<comment type="similarity">
    <text evidence="2">Belongs to the urea transporter family.</text>
</comment>
<keyword evidence="3" id="KW-1003">Cell membrane</keyword>
<comment type="catalytic activity">
    <reaction evidence="7">
        <text>urea(in) = urea(out)</text>
        <dbReference type="Rhea" id="RHEA:32799"/>
        <dbReference type="ChEBI" id="CHEBI:16199"/>
    </reaction>
</comment>
<keyword evidence="6" id="KW-0472">Membrane</keyword>
<accession>A0AAD9EZD6</accession>
<name>A0AAD9EZD6_DISEL</name>
<keyword evidence="5" id="KW-1133">Transmembrane helix</keyword>
<keyword evidence="9" id="KW-1185">Reference proteome</keyword>
<evidence type="ECO:0000256" key="3">
    <source>
        <dbReference type="ARBA" id="ARBA00022475"/>
    </source>
</evidence>
<evidence type="ECO:0000256" key="7">
    <source>
        <dbReference type="ARBA" id="ARBA00033993"/>
    </source>
</evidence>
<evidence type="ECO:0000256" key="4">
    <source>
        <dbReference type="ARBA" id="ARBA00022692"/>
    </source>
</evidence>